<gene>
    <name evidence="1" type="ORF">A3D50_01255</name>
</gene>
<protein>
    <recommendedName>
        <fullName evidence="3">Ribosome-binding factor A</fullName>
    </recommendedName>
</protein>
<name>A0A1G2MJX1_9BACT</name>
<proteinExistence type="predicted"/>
<dbReference type="SUPFAM" id="SSF89919">
    <property type="entry name" value="Ribosome-binding factor A, RbfA"/>
    <property type="match status" value="1"/>
</dbReference>
<evidence type="ECO:0000313" key="2">
    <source>
        <dbReference type="Proteomes" id="UP000178413"/>
    </source>
</evidence>
<dbReference type="Gene3D" id="3.30.300.20">
    <property type="match status" value="1"/>
</dbReference>
<dbReference type="AlphaFoldDB" id="A0A1G2MJX1"/>
<dbReference type="InterPro" id="IPR015946">
    <property type="entry name" value="KH_dom-like_a/b"/>
</dbReference>
<dbReference type="STRING" id="1802308.A3D50_01255"/>
<accession>A0A1G2MJX1</accession>
<reference evidence="1 2" key="1">
    <citation type="journal article" date="2016" name="Nat. Commun.">
        <title>Thousands of microbial genomes shed light on interconnected biogeochemical processes in an aquifer system.</title>
        <authorList>
            <person name="Anantharaman K."/>
            <person name="Brown C.T."/>
            <person name="Hug L.A."/>
            <person name="Sharon I."/>
            <person name="Castelle C.J."/>
            <person name="Probst A.J."/>
            <person name="Thomas B.C."/>
            <person name="Singh A."/>
            <person name="Wilkins M.J."/>
            <person name="Karaoz U."/>
            <person name="Brodie E.L."/>
            <person name="Williams K.H."/>
            <person name="Hubbard S.S."/>
            <person name="Banfield J.F."/>
        </authorList>
    </citation>
    <scope>NUCLEOTIDE SEQUENCE [LARGE SCALE GENOMIC DNA]</scope>
</reference>
<dbReference type="EMBL" id="MHRM01000012">
    <property type="protein sequence ID" value="OHA24148.1"/>
    <property type="molecule type" value="Genomic_DNA"/>
</dbReference>
<comment type="caution">
    <text evidence="1">The sequence shown here is derived from an EMBL/GenBank/DDBJ whole genome shotgun (WGS) entry which is preliminary data.</text>
</comment>
<evidence type="ECO:0008006" key="3">
    <source>
        <dbReference type="Google" id="ProtNLM"/>
    </source>
</evidence>
<dbReference type="Proteomes" id="UP000178413">
    <property type="component" value="Unassembled WGS sequence"/>
</dbReference>
<organism evidence="1 2">
    <name type="scientific">Candidatus Taylorbacteria bacterium RIFCSPHIGHO2_02_FULL_44_12</name>
    <dbReference type="NCBI Taxonomy" id="1802308"/>
    <lineage>
        <taxon>Bacteria</taxon>
        <taxon>Candidatus Tayloriibacteriota</taxon>
    </lineage>
</organism>
<evidence type="ECO:0000313" key="1">
    <source>
        <dbReference type="EMBL" id="OHA24148.1"/>
    </source>
</evidence>
<dbReference type="InterPro" id="IPR023799">
    <property type="entry name" value="RbfA_dom_sf"/>
</dbReference>
<sequence>MSKRDQRLTEIIRELSAIFFSRQSNRQSLITVTAVESRERGGKAIILITVLPEDQEESALAFARRRLTDLRQYILENSRLGRVPFLKVMIDSGEKNRQKIDEIERKL</sequence>